<proteinExistence type="predicted"/>
<evidence type="ECO:0000313" key="3">
    <source>
        <dbReference type="EMBL" id="KAL0869440.1"/>
    </source>
</evidence>
<name>A0ABR3HGA7_LOXSC</name>
<evidence type="ECO:0000256" key="1">
    <source>
        <dbReference type="SAM" id="Coils"/>
    </source>
</evidence>
<dbReference type="EMBL" id="JBEUOH010000020">
    <property type="protein sequence ID" value="KAL0869440.1"/>
    <property type="molecule type" value="Genomic_DNA"/>
</dbReference>
<keyword evidence="1" id="KW-0175">Coiled coil</keyword>
<keyword evidence="4" id="KW-1185">Reference proteome</keyword>
<accession>A0ABR3HGA7</accession>
<protein>
    <recommendedName>
        <fullName evidence="2">FP protein C-terminal domain-containing protein</fullName>
    </recommendedName>
</protein>
<comment type="caution">
    <text evidence="3">The sequence shown here is derived from an EMBL/GenBank/DDBJ whole genome shotgun (WGS) entry which is preliminary data.</text>
</comment>
<evidence type="ECO:0000259" key="2">
    <source>
        <dbReference type="Pfam" id="PF25298"/>
    </source>
</evidence>
<dbReference type="InterPro" id="IPR057251">
    <property type="entry name" value="FP_C"/>
</dbReference>
<dbReference type="Proteomes" id="UP001549920">
    <property type="component" value="Unassembled WGS sequence"/>
</dbReference>
<gene>
    <name evidence="3" type="ORF">ABMA27_007674</name>
</gene>
<feature type="coiled-coil region" evidence="1">
    <location>
        <begin position="83"/>
        <end position="117"/>
    </location>
</feature>
<evidence type="ECO:0000313" key="4">
    <source>
        <dbReference type="Proteomes" id="UP001549920"/>
    </source>
</evidence>
<feature type="domain" description="FP protein C-terminal" evidence="2">
    <location>
        <begin position="232"/>
        <end position="283"/>
    </location>
</feature>
<reference evidence="3 4" key="1">
    <citation type="submission" date="2024-06" db="EMBL/GenBank/DDBJ databases">
        <title>A chromosome-level genome assembly of beet webworm, Loxostege sticticalis.</title>
        <authorList>
            <person name="Zhang Y."/>
        </authorList>
    </citation>
    <scope>NUCLEOTIDE SEQUENCE [LARGE SCALE GENOMIC DNA]</scope>
    <source>
        <strain evidence="3">AQ026</strain>
        <tissue evidence="3">Whole body</tissue>
    </source>
</reference>
<organism evidence="3 4">
    <name type="scientific">Loxostege sticticalis</name>
    <name type="common">Beet webworm moth</name>
    <dbReference type="NCBI Taxonomy" id="481309"/>
    <lineage>
        <taxon>Eukaryota</taxon>
        <taxon>Metazoa</taxon>
        <taxon>Ecdysozoa</taxon>
        <taxon>Arthropoda</taxon>
        <taxon>Hexapoda</taxon>
        <taxon>Insecta</taxon>
        <taxon>Pterygota</taxon>
        <taxon>Neoptera</taxon>
        <taxon>Endopterygota</taxon>
        <taxon>Lepidoptera</taxon>
        <taxon>Glossata</taxon>
        <taxon>Ditrysia</taxon>
        <taxon>Pyraloidea</taxon>
        <taxon>Crambidae</taxon>
        <taxon>Pyraustinae</taxon>
        <taxon>Loxostege</taxon>
    </lineage>
</organism>
<sequence length="286" mass="33420">MDSQLLDKTQSEPNLSIIDDDSTVRNFVSTRTKRKRCEDFDDFRQEMKELFDDWTEKQNKQLQKLFPILNNIQEANKGIEASITFLAEQNTEFKKKIEQMELEIKKKNEYIAIIEDRLEDTLRNSRKTCIEIRNVPVESQETKEGLVGMVDNLAKTLNTNLTKSDIKDIYKSKGPTERKSIIVELSSTLTKEQILKSAKAYNLRNRSNKLAAKHLGINKFADTPIFVCENLTPKASRLYFLARDLKKTKDYKFCWTSYGRVFLRKDEQSPIIQVHNELQIQKLINE</sequence>
<dbReference type="Pfam" id="PF25298">
    <property type="entry name" value="Baculo_FP_2nd"/>
    <property type="match status" value="1"/>
</dbReference>